<keyword evidence="3" id="KW-0472">Membrane</keyword>
<reference evidence="6" key="1">
    <citation type="submission" date="2012-01" db="EMBL/GenBank/DDBJ databases">
        <authorList>
            <person name="Walter R."/>
            <person name="Schartl M."/>
            <person name="Warren W."/>
        </authorList>
    </citation>
    <scope>NUCLEOTIDE SEQUENCE [LARGE SCALE GENOMIC DNA]</scope>
    <source>
        <strain evidence="6">JP 163 A</strain>
    </source>
</reference>
<protein>
    <recommendedName>
        <fullName evidence="4">Ig-like domain-containing protein</fullName>
    </recommendedName>
</protein>
<dbReference type="SUPFAM" id="SSF48726">
    <property type="entry name" value="Immunoglobulin"/>
    <property type="match status" value="1"/>
</dbReference>
<dbReference type="AlphaFoldDB" id="A0A3B5Q692"/>
<dbReference type="PANTHER" id="PTHR11481">
    <property type="entry name" value="IMMUNOGLOBULIN FC RECEPTOR"/>
    <property type="match status" value="1"/>
</dbReference>
<dbReference type="GO" id="GO:0006955">
    <property type="term" value="P:immune response"/>
    <property type="evidence" value="ECO:0007669"/>
    <property type="project" value="TreeGrafter"/>
</dbReference>
<keyword evidence="1" id="KW-0732">Signal</keyword>
<evidence type="ECO:0000256" key="3">
    <source>
        <dbReference type="SAM" id="Phobius"/>
    </source>
</evidence>
<dbReference type="GO" id="GO:0009897">
    <property type="term" value="C:external side of plasma membrane"/>
    <property type="evidence" value="ECO:0007669"/>
    <property type="project" value="TreeGrafter"/>
</dbReference>
<evidence type="ECO:0000256" key="1">
    <source>
        <dbReference type="ARBA" id="ARBA00022729"/>
    </source>
</evidence>
<dbReference type="InterPro" id="IPR013783">
    <property type="entry name" value="Ig-like_fold"/>
</dbReference>
<dbReference type="Pfam" id="PF13927">
    <property type="entry name" value="Ig_3"/>
    <property type="match status" value="1"/>
</dbReference>
<dbReference type="InParanoid" id="A0A3B5Q692"/>
<keyword evidence="3" id="KW-0812">Transmembrane</keyword>
<dbReference type="InterPro" id="IPR036179">
    <property type="entry name" value="Ig-like_dom_sf"/>
</dbReference>
<dbReference type="InterPro" id="IPR050488">
    <property type="entry name" value="Ig_Fc_receptor"/>
</dbReference>
<feature type="transmembrane region" description="Helical" evidence="3">
    <location>
        <begin position="88"/>
        <end position="108"/>
    </location>
</feature>
<keyword evidence="6" id="KW-1185">Reference proteome</keyword>
<name>A0A3B5Q692_XIPMA</name>
<evidence type="ECO:0000256" key="2">
    <source>
        <dbReference type="ARBA" id="ARBA00023157"/>
    </source>
</evidence>
<sequence>ISRMIRPAASLLMSTPNKPSLILQPNWSQIYIGEKVTLRCEIQGGTEWTYEWRPTNRNFPPSSEYSIISATESHSGEYSCRGKRGSSVVIFILLTIISVIIITLYNLFLYCFSFSFHQLILLCFLCSTCFKSVFKICFNVCFHL</sequence>
<feature type="transmembrane region" description="Helical" evidence="3">
    <location>
        <begin position="114"/>
        <end position="134"/>
    </location>
</feature>
<dbReference type="Proteomes" id="UP000002852">
    <property type="component" value="Unassembled WGS sequence"/>
</dbReference>
<dbReference type="GO" id="GO:0004888">
    <property type="term" value="F:transmembrane signaling receptor activity"/>
    <property type="evidence" value="ECO:0007669"/>
    <property type="project" value="TreeGrafter"/>
</dbReference>
<accession>A0A3B5Q692</accession>
<dbReference type="GO" id="GO:0007166">
    <property type="term" value="P:cell surface receptor signaling pathway"/>
    <property type="evidence" value="ECO:0007669"/>
    <property type="project" value="TreeGrafter"/>
</dbReference>
<reference evidence="5" key="4">
    <citation type="submission" date="2025-09" db="UniProtKB">
        <authorList>
            <consortium name="Ensembl"/>
        </authorList>
    </citation>
    <scope>IDENTIFICATION</scope>
    <source>
        <strain evidence="5">JP 163 A</strain>
    </source>
</reference>
<dbReference type="InterPro" id="IPR007110">
    <property type="entry name" value="Ig-like_dom"/>
</dbReference>
<evidence type="ECO:0000313" key="6">
    <source>
        <dbReference type="Proteomes" id="UP000002852"/>
    </source>
</evidence>
<proteinExistence type="predicted"/>
<organism evidence="5 6">
    <name type="scientific">Xiphophorus maculatus</name>
    <name type="common">Southern platyfish</name>
    <name type="synonym">Platypoecilus maculatus</name>
    <dbReference type="NCBI Taxonomy" id="8083"/>
    <lineage>
        <taxon>Eukaryota</taxon>
        <taxon>Metazoa</taxon>
        <taxon>Chordata</taxon>
        <taxon>Craniata</taxon>
        <taxon>Vertebrata</taxon>
        <taxon>Euteleostomi</taxon>
        <taxon>Actinopterygii</taxon>
        <taxon>Neopterygii</taxon>
        <taxon>Teleostei</taxon>
        <taxon>Neoteleostei</taxon>
        <taxon>Acanthomorphata</taxon>
        <taxon>Ovalentaria</taxon>
        <taxon>Atherinomorphae</taxon>
        <taxon>Cyprinodontiformes</taxon>
        <taxon>Poeciliidae</taxon>
        <taxon>Poeciliinae</taxon>
        <taxon>Xiphophorus</taxon>
    </lineage>
</organism>
<dbReference type="PANTHER" id="PTHR11481:SF64">
    <property type="entry name" value="FC RECEPTOR-LIKE PROTEIN 4"/>
    <property type="match status" value="1"/>
</dbReference>
<dbReference type="SMART" id="SM00409">
    <property type="entry name" value="IG"/>
    <property type="match status" value="1"/>
</dbReference>
<feature type="domain" description="Ig-like" evidence="4">
    <location>
        <begin position="19"/>
        <end position="81"/>
    </location>
</feature>
<dbReference type="STRING" id="8083.ENSXMAP00000027338"/>
<reference evidence="5" key="3">
    <citation type="submission" date="2025-08" db="UniProtKB">
        <authorList>
            <consortium name="Ensembl"/>
        </authorList>
    </citation>
    <scope>IDENTIFICATION</scope>
    <source>
        <strain evidence="5">JP 163 A</strain>
    </source>
</reference>
<dbReference type="GeneTree" id="ENSGT00940000177485"/>
<dbReference type="InterPro" id="IPR003599">
    <property type="entry name" value="Ig_sub"/>
</dbReference>
<evidence type="ECO:0000259" key="4">
    <source>
        <dbReference type="PROSITE" id="PS50835"/>
    </source>
</evidence>
<evidence type="ECO:0000313" key="5">
    <source>
        <dbReference type="Ensembl" id="ENSXMAP00000027338.1"/>
    </source>
</evidence>
<reference evidence="6" key="2">
    <citation type="journal article" date="2013" name="Nat. Genet.">
        <title>The genome of the platyfish, Xiphophorus maculatus, provides insights into evolutionary adaptation and several complex traits.</title>
        <authorList>
            <person name="Schartl M."/>
            <person name="Walter R.B."/>
            <person name="Shen Y."/>
            <person name="Garcia T."/>
            <person name="Catchen J."/>
            <person name="Amores A."/>
            <person name="Braasch I."/>
            <person name="Chalopin D."/>
            <person name="Volff J.N."/>
            <person name="Lesch K.P."/>
            <person name="Bisazza A."/>
            <person name="Minx P."/>
            <person name="Hillier L."/>
            <person name="Wilson R.K."/>
            <person name="Fuerstenberg S."/>
            <person name="Boore J."/>
            <person name="Searle S."/>
            <person name="Postlethwait J.H."/>
            <person name="Warren W.C."/>
        </authorList>
    </citation>
    <scope>NUCLEOTIDE SEQUENCE [LARGE SCALE GENOMIC DNA]</scope>
    <source>
        <strain evidence="6">JP 163 A</strain>
    </source>
</reference>
<dbReference type="Ensembl" id="ENSXMAT00000030468.1">
    <property type="protein sequence ID" value="ENSXMAP00000027338.1"/>
    <property type="gene ID" value="ENSXMAG00000029252.1"/>
</dbReference>
<dbReference type="PROSITE" id="PS50835">
    <property type="entry name" value="IG_LIKE"/>
    <property type="match status" value="1"/>
</dbReference>
<keyword evidence="3" id="KW-1133">Transmembrane helix</keyword>
<keyword evidence="2" id="KW-1015">Disulfide bond</keyword>
<dbReference type="Gene3D" id="2.60.40.10">
    <property type="entry name" value="Immunoglobulins"/>
    <property type="match status" value="1"/>
</dbReference>